<keyword evidence="1" id="KW-1133">Transmembrane helix</keyword>
<evidence type="ECO:0000256" key="1">
    <source>
        <dbReference type="SAM" id="Phobius"/>
    </source>
</evidence>
<feature type="transmembrane region" description="Helical" evidence="1">
    <location>
        <begin position="339"/>
        <end position="364"/>
    </location>
</feature>
<keyword evidence="1" id="KW-0472">Membrane</keyword>
<gene>
    <name evidence="2" type="ORF">NCTC13337_00095</name>
</gene>
<evidence type="ECO:0000313" key="2">
    <source>
        <dbReference type="EMBL" id="SUO93186.1"/>
    </source>
</evidence>
<feature type="transmembrane region" description="Helical" evidence="1">
    <location>
        <begin position="43"/>
        <end position="65"/>
    </location>
</feature>
<feature type="transmembrane region" description="Helical" evidence="1">
    <location>
        <begin position="218"/>
        <end position="236"/>
    </location>
</feature>
<feature type="transmembrane region" description="Helical" evidence="1">
    <location>
        <begin position="192"/>
        <end position="212"/>
    </location>
</feature>
<feature type="transmembrane region" description="Helical" evidence="1">
    <location>
        <begin position="77"/>
        <end position="94"/>
    </location>
</feature>
<feature type="transmembrane region" description="Helical" evidence="1">
    <location>
        <begin position="128"/>
        <end position="145"/>
    </location>
</feature>
<dbReference type="OrthoDB" id="7054777at2"/>
<organism evidence="2 3">
    <name type="scientific">Suttonella ornithocola</name>
    <dbReference type="NCBI Taxonomy" id="279832"/>
    <lineage>
        <taxon>Bacteria</taxon>
        <taxon>Pseudomonadati</taxon>
        <taxon>Pseudomonadota</taxon>
        <taxon>Gammaproteobacteria</taxon>
        <taxon>Cardiobacteriales</taxon>
        <taxon>Cardiobacteriaceae</taxon>
        <taxon>Suttonella</taxon>
    </lineage>
</organism>
<dbReference type="Pfam" id="PF05940">
    <property type="entry name" value="NnrS"/>
    <property type="match status" value="1"/>
</dbReference>
<dbReference type="RefSeq" id="WP_072577277.1">
    <property type="nucleotide sequence ID" value="NZ_LWHB01000152.1"/>
</dbReference>
<keyword evidence="1" id="KW-0812">Transmembrane</keyword>
<feature type="transmembrane region" description="Helical" evidence="1">
    <location>
        <begin position="12"/>
        <end position="31"/>
    </location>
</feature>
<feature type="transmembrane region" description="Helical" evidence="1">
    <location>
        <begin position="248"/>
        <end position="268"/>
    </location>
</feature>
<feature type="transmembrane region" description="Helical" evidence="1">
    <location>
        <begin position="311"/>
        <end position="333"/>
    </location>
</feature>
<dbReference type="EMBL" id="UHIC01000001">
    <property type="protein sequence ID" value="SUO93186.1"/>
    <property type="molecule type" value="Genomic_DNA"/>
</dbReference>
<name>A0A380MM95_9GAMM</name>
<feature type="transmembrane region" description="Helical" evidence="1">
    <location>
        <begin position="151"/>
        <end position="171"/>
    </location>
</feature>
<accession>A0A380MM95</accession>
<dbReference type="Proteomes" id="UP000254601">
    <property type="component" value="Unassembled WGS sequence"/>
</dbReference>
<reference evidence="2 3" key="1">
    <citation type="submission" date="2018-06" db="EMBL/GenBank/DDBJ databases">
        <authorList>
            <consortium name="Pathogen Informatics"/>
            <person name="Doyle S."/>
        </authorList>
    </citation>
    <scope>NUCLEOTIDE SEQUENCE [LARGE SCALE GENOMIC DNA]</scope>
    <source>
        <strain evidence="2 3">NCTC13337</strain>
    </source>
</reference>
<proteinExistence type="predicted"/>
<keyword evidence="3" id="KW-1185">Reference proteome</keyword>
<evidence type="ECO:0000313" key="3">
    <source>
        <dbReference type="Proteomes" id="UP000254601"/>
    </source>
</evidence>
<dbReference type="AlphaFoldDB" id="A0A380MM95"/>
<sequence length="366" mass="41950">MSLSVRQPFQLYFPLTCLAVFIALLPWWLLWLSPVNFNLPLHFHSIGMINLVGGAAFTGFLFTALPEWTGQQLNWRIHLPLLVFLLLLLATQLITPQIAAFIAIVYWGYLLILCTLLMWRAKNWRHQSFLWLMLIILVLNAYYFAYPAGTVLWQIVDIMIASISIANFRIARAIGNQALDDAQDERRFIPHPIYKNLTIITMILLVISQFYYGLTIQAYLALAVGFAFLARLNDWHNIIFLRCHYIRAHYVITLLIALGYLFLGMSLLSHNAYIQAARHLIAIGGMLAMIYLTISIAGLRHSHLKLKFHWYTRLGLVLIFIAALSRSIGVVIFPSTLNLIILPTVLITLSFLCYLSVYLPIFLIKK</sequence>
<dbReference type="InterPro" id="IPR010266">
    <property type="entry name" value="NnrS"/>
</dbReference>
<feature type="transmembrane region" description="Helical" evidence="1">
    <location>
        <begin position="100"/>
        <end position="119"/>
    </location>
</feature>
<protein>
    <submittedName>
        <fullName evidence="2">NnrS protein</fullName>
    </submittedName>
</protein>
<feature type="transmembrane region" description="Helical" evidence="1">
    <location>
        <begin position="280"/>
        <end position="299"/>
    </location>
</feature>